<evidence type="ECO:0000313" key="7">
    <source>
        <dbReference type="Proteomes" id="UP000812440"/>
    </source>
</evidence>
<keyword evidence="7" id="KW-1185">Reference proteome</keyword>
<evidence type="ECO:0000256" key="1">
    <source>
        <dbReference type="ARBA" id="ARBA00004141"/>
    </source>
</evidence>
<keyword evidence="3 5" id="KW-1133">Transmembrane helix</keyword>
<gene>
    <name evidence="6" type="ORF">GDO86_001266</name>
</gene>
<dbReference type="InterPro" id="IPR036259">
    <property type="entry name" value="MFS_trans_sf"/>
</dbReference>
<dbReference type="AlphaFoldDB" id="A0A8T2KE28"/>
<feature type="transmembrane region" description="Helical" evidence="5">
    <location>
        <begin position="303"/>
        <end position="324"/>
    </location>
</feature>
<feature type="transmembrane region" description="Helical" evidence="5">
    <location>
        <begin position="114"/>
        <end position="141"/>
    </location>
</feature>
<feature type="transmembrane region" description="Helical" evidence="5">
    <location>
        <begin position="186"/>
        <end position="206"/>
    </location>
</feature>
<protein>
    <submittedName>
        <fullName evidence="6">Uncharacterized protein</fullName>
    </submittedName>
</protein>
<feature type="transmembrane region" description="Helical" evidence="5">
    <location>
        <begin position="357"/>
        <end position="378"/>
    </location>
</feature>
<dbReference type="GO" id="GO:0022857">
    <property type="term" value="F:transmembrane transporter activity"/>
    <property type="evidence" value="ECO:0007669"/>
    <property type="project" value="TreeGrafter"/>
</dbReference>
<name>A0A8T2KE28_9PIPI</name>
<keyword evidence="4 5" id="KW-0472">Membrane</keyword>
<dbReference type="SUPFAM" id="SSF103473">
    <property type="entry name" value="MFS general substrate transporter"/>
    <property type="match status" value="1"/>
</dbReference>
<dbReference type="OrthoDB" id="430300at2759"/>
<evidence type="ECO:0000256" key="2">
    <source>
        <dbReference type="ARBA" id="ARBA00022692"/>
    </source>
</evidence>
<comment type="caution">
    <text evidence="6">The sequence shown here is derived from an EMBL/GenBank/DDBJ whole genome shotgun (WGS) entry which is preliminary data.</text>
</comment>
<feature type="transmembrane region" description="Helical" evidence="5">
    <location>
        <begin position="87"/>
        <end position="108"/>
    </location>
</feature>
<dbReference type="Proteomes" id="UP000812440">
    <property type="component" value="Chromosome 1"/>
</dbReference>
<evidence type="ECO:0000256" key="3">
    <source>
        <dbReference type="ARBA" id="ARBA00022989"/>
    </source>
</evidence>
<evidence type="ECO:0000256" key="4">
    <source>
        <dbReference type="ARBA" id="ARBA00023136"/>
    </source>
</evidence>
<comment type="subcellular location">
    <subcellularLocation>
        <location evidence="1">Membrane</location>
        <topology evidence="1">Multi-pass membrane protein</topology>
    </subcellularLocation>
</comment>
<feature type="transmembrane region" description="Helical" evidence="5">
    <location>
        <begin position="153"/>
        <end position="174"/>
    </location>
</feature>
<dbReference type="Gene3D" id="1.20.1250.20">
    <property type="entry name" value="MFS general substrate transporter like domains"/>
    <property type="match status" value="1"/>
</dbReference>
<feature type="transmembrane region" description="Helical" evidence="5">
    <location>
        <begin position="419"/>
        <end position="439"/>
    </location>
</feature>
<feature type="transmembrane region" description="Helical" evidence="5">
    <location>
        <begin position="390"/>
        <end position="407"/>
    </location>
</feature>
<reference evidence="6" key="1">
    <citation type="thesis" date="2020" institute="ProQuest LLC" country="789 East Eisenhower Parkway, Ann Arbor, MI, USA">
        <title>Comparative Genomics and Chromosome Evolution.</title>
        <authorList>
            <person name="Mudd A.B."/>
        </authorList>
    </citation>
    <scope>NUCLEOTIDE SEQUENCE</scope>
    <source>
        <strain evidence="6">Female2</strain>
        <tissue evidence="6">Blood</tissue>
    </source>
</reference>
<sequence length="440" mass="48758">MVSVRTLIEPVVAVAQIASSFYDTGLLMTVKNHYNQTIMSSNSSSDDALQKVISNFYIIYNVIMGLTPMVSAYVLELISDRTSKKVTICIPLTGYLISRMFLLFVILWDWPIEVIFGSAALNGLTGWFTTYWAGVTTWVSLGSSETRRSLRLTIIELVYGIAGFAGSLVSGHIFVNLNINNQEGLILASCSTACYAFCVFYSAFILKIPDPEIDYQQIHRPIKEALNQPINSEYSEHSKMLDNKSTEYEANSPSDQTNVAPSKCIIICMFTSAIIYNIAVIGADDVINVFVLKKPLSWGPVEVGYGNAAAYMNYITSFVGVYMFSKCLGDLGLIIIGIMSFSSGILIMAFVRWTYLYYVARAVMLFSLMTTPVIRSMISKHIEGSSYGKVFIALQLAIEFISVSSSAGFNKLYQATLDWYSGFCFLIFASLGFLSIIPVM</sequence>
<feature type="transmembrane region" description="Helical" evidence="5">
    <location>
        <begin position="57"/>
        <end position="75"/>
    </location>
</feature>
<evidence type="ECO:0000256" key="5">
    <source>
        <dbReference type="SAM" id="Phobius"/>
    </source>
</evidence>
<evidence type="ECO:0000313" key="6">
    <source>
        <dbReference type="EMBL" id="KAG8454978.1"/>
    </source>
</evidence>
<dbReference type="PANTHER" id="PTHR23507">
    <property type="entry name" value="ZGC:174356"/>
    <property type="match status" value="1"/>
</dbReference>
<proteinExistence type="predicted"/>
<dbReference type="GO" id="GO:0016020">
    <property type="term" value="C:membrane"/>
    <property type="evidence" value="ECO:0007669"/>
    <property type="project" value="UniProtKB-SubCell"/>
</dbReference>
<dbReference type="EMBL" id="JAACNH010000001">
    <property type="protein sequence ID" value="KAG8454978.1"/>
    <property type="molecule type" value="Genomic_DNA"/>
</dbReference>
<accession>A0A8T2KE28</accession>
<organism evidence="6 7">
    <name type="scientific">Hymenochirus boettgeri</name>
    <name type="common">Congo dwarf clawed frog</name>
    <dbReference type="NCBI Taxonomy" id="247094"/>
    <lineage>
        <taxon>Eukaryota</taxon>
        <taxon>Metazoa</taxon>
        <taxon>Chordata</taxon>
        <taxon>Craniata</taxon>
        <taxon>Vertebrata</taxon>
        <taxon>Euteleostomi</taxon>
        <taxon>Amphibia</taxon>
        <taxon>Batrachia</taxon>
        <taxon>Anura</taxon>
        <taxon>Pipoidea</taxon>
        <taxon>Pipidae</taxon>
        <taxon>Pipinae</taxon>
        <taxon>Hymenochirus</taxon>
    </lineage>
</organism>
<keyword evidence="2 5" id="KW-0812">Transmembrane</keyword>
<feature type="transmembrane region" description="Helical" evidence="5">
    <location>
        <begin position="264"/>
        <end position="283"/>
    </location>
</feature>
<dbReference type="PANTHER" id="PTHR23507:SF3">
    <property type="entry name" value="THYMIC STROMAL COTRANSPORTER HOMOLOG"/>
    <property type="match status" value="1"/>
</dbReference>
<feature type="transmembrane region" description="Helical" evidence="5">
    <location>
        <begin position="331"/>
        <end position="351"/>
    </location>
</feature>